<evidence type="ECO:0000313" key="8">
    <source>
        <dbReference type="EMBL" id="MFB9150504.1"/>
    </source>
</evidence>
<accession>A0ABV5I2H2</accession>
<feature type="transmembrane region" description="Helical" evidence="7">
    <location>
        <begin position="357"/>
        <end position="377"/>
    </location>
</feature>
<feature type="transmembrane region" description="Helical" evidence="7">
    <location>
        <begin position="241"/>
        <end position="264"/>
    </location>
</feature>
<feature type="transmembrane region" description="Helical" evidence="7">
    <location>
        <begin position="105"/>
        <end position="129"/>
    </location>
</feature>
<dbReference type="RefSeq" id="WP_377070040.1">
    <property type="nucleotide sequence ID" value="NZ_JBHMEC010000017.1"/>
</dbReference>
<feature type="transmembrane region" description="Helical" evidence="7">
    <location>
        <begin position="325"/>
        <end position="345"/>
    </location>
</feature>
<feature type="transmembrane region" description="Helical" evidence="7">
    <location>
        <begin position="284"/>
        <end position="304"/>
    </location>
</feature>
<proteinExistence type="predicted"/>
<protein>
    <submittedName>
        <fullName evidence="8">MATE family efflux transporter</fullName>
    </submittedName>
</protein>
<keyword evidence="3" id="KW-1003">Cell membrane</keyword>
<dbReference type="PANTHER" id="PTHR43549">
    <property type="entry name" value="MULTIDRUG RESISTANCE PROTEIN YPNP-RELATED"/>
    <property type="match status" value="1"/>
</dbReference>
<evidence type="ECO:0000256" key="6">
    <source>
        <dbReference type="ARBA" id="ARBA00023136"/>
    </source>
</evidence>
<feature type="transmembrane region" description="Helical" evidence="7">
    <location>
        <begin position="18"/>
        <end position="39"/>
    </location>
</feature>
<feature type="transmembrane region" description="Helical" evidence="7">
    <location>
        <begin position="172"/>
        <end position="194"/>
    </location>
</feature>
<feature type="transmembrane region" description="Helical" evidence="7">
    <location>
        <begin position="59"/>
        <end position="84"/>
    </location>
</feature>
<comment type="caution">
    <text evidence="8">The sequence shown here is derived from an EMBL/GenBank/DDBJ whole genome shotgun (WGS) entry which is preliminary data.</text>
</comment>
<dbReference type="InterPro" id="IPR002528">
    <property type="entry name" value="MATE_fam"/>
</dbReference>
<organism evidence="8 9">
    <name type="scientific">Roseovarius ramblicola</name>
    <dbReference type="NCBI Taxonomy" id="2022336"/>
    <lineage>
        <taxon>Bacteria</taxon>
        <taxon>Pseudomonadati</taxon>
        <taxon>Pseudomonadota</taxon>
        <taxon>Alphaproteobacteria</taxon>
        <taxon>Rhodobacterales</taxon>
        <taxon>Roseobacteraceae</taxon>
        <taxon>Roseovarius</taxon>
    </lineage>
</organism>
<evidence type="ECO:0000256" key="2">
    <source>
        <dbReference type="ARBA" id="ARBA00022448"/>
    </source>
</evidence>
<dbReference type="Pfam" id="PF01554">
    <property type="entry name" value="MatE"/>
    <property type="match status" value="2"/>
</dbReference>
<keyword evidence="4 7" id="KW-0812">Transmembrane</keyword>
<dbReference type="Proteomes" id="UP001589670">
    <property type="component" value="Unassembled WGS sequence"/>
</dbReference>
<dbReference type="InterPro" id="IPR048279">
    <property type="entry name" value="MdtK-like"/>
</dbReference>
<keyword evidence="9" id="KW-1185">Reference proteome</keyword>
<dbReference type="PANTHER" id="PTHR43549:SF2">
    <property type="entry name" value="MULTIDRUG RESISTANCE PROTEIN NORM-RELATED"/>
    <property type="match status" value="1"/>
</dbReference>
<keyword evidence="2" id="KW-0813">Transport</keyword>
<keyword evidence="6 7" id="KW-0472">Membrane</keyword>
<dbReference type="EMBL" id="JBHMEC010000017">
    <property type="protein sequence ID" value="MFB9150504.1"/>
    <property type="molecule type" value="Genomic_DNA"/>
</dbReference>
<dbReference type="PIRSF" id="PIRSF006603">
    <property type="entry name" value="DinF"/>
    <property type="match status" value="1"/>
</dbReference>
<evidence type="ECO:0000256" key="1">
    <source>
        <dbReference type="ARBA" id="ARBA00004429"/>
    </source>
</evidence>
<evidence type="ECO:0000256" key="7">
    <source>
        <dbReference type="SAM" id="Phobius"/>
    </source>
</evidence>
<feature type="transmembrane region" description="Helical" evidence="7">
    <location>
        <begin position="200"/>
        <end position="220"/>
    </location>
</feature>
<comment type="subcellular location">
    <subcellularLocation>
        <location evidence="1">Cell inner membrane</location>
        <topology evidence="1">Multi-pass membrane protein</topology>
    </subcellularLocation>
</comment>
<feature type="transmembrane region" description="Helical" evidence="7">
    <location>
        <begin position="141"/>
        <end position="160"/>
    </location>
</feature>
<evidence type="ECO:0000313" key="9">
    <source>
        <dbReference type="Proteomes" id="UP001589670"/>
    </source>
</evidence>
<evidence type="ECO:0000256" key="4">
    <source>
        <dbReference type="ARBA" id="ARBA00022692"/>
    </source>
</evidence>
<reference evidence="8 9" key="1">
    <citation type="submission" date="2024-09" db="EMBL/GenBank/DDBJ databases">
        <authorList>
            <person name="Sun Q."/>
            <person name="Mori K."/>
        </authorList>
    </citation>
    <scope>NUCLEOTIDE SEQUENCE [LARGE SCALE GENOMIC DNA]</scope>
    <source>
        <strain evidence="8 9">CECT 9424</strain>
    </source>
</reference>
<dbReference type="NCBIfam" id="TIGR00797">
    <property type="entry name" value="matE"/>
    <property type="match status" value="1"/>
</dbReference>
<dbReference type="InterPro" id="IPR052031">
    <property type="entry name" value="Membrane_Transporter-Flippase"/>
</dbReference>
<gene>
    <name evidence="8" type="ORF">ACFFU4_12175</name>
</gene>
<sequence>MAHTDSAGGRARFTQGNLLRHVTVMSLTSSLGIAAIFAVDLMDVMFISMLGQSELAAAAGYAGVVMFFASAMNIGLSIASGALVARGLGEDDPRLAAEHAASTAVVALGFGALVPLLALPLLGPILGFLGAGGREADLAAGYLWIILPSTALSGLAMVAVSALRAHGDAQGAMVPSLLGAAVNGVADPILIFALGLGLDGAAIATVMARLATAGLALAMAQSRHRAFCWPRPECLRRDFRDALGIAAPAMMTTVATPVGTAIVTREMAKYGSDAVAGMAVINRMMPFVSAVIFGLSGALGPIFAQNFGAGRMDRVLGTFREGLRFLALYVLLACAVLVSLRAPVADLFGATGQMRELMFLFMGPLAPAILLNGILFVSNAAFNNLGHPGYSTALNWGRHTAGTWPFAVGLGMVFGAEGVLIGQALGGAAFAGLGAWLALRVIEAPCRDPLSAHYTCPDQRMQVIAGRSYR</sequence>
<evidence type="ECO:0000256" key="5">
    <source>
        <dbReference type="ARBA" id="ARBA00022989"/>
    </source>
</evidence>
<evidence type="ECO:0000256" key="3">
    <source>
        <dbReference type="ARBA" id="ARBA00022475"/>
    </source>
</evidence>
<keyword evidence="5 7" id="KW-1133">Transmembrane helix</keyword>
<name>A0ABV5I2H2_9RHOB</name>